<dbReference type="KEGG" id="aser:Asera_58080"/>
<protein>
    <submittedName>
        <fullName evidence="1">Uncharacterized protein</fullName>
    </submittedName>
</protein>
<dbReference type="RefSeq" id="WP_157034579.1">
    <property type="nucleotide sequence ID" value="NZ_AP023354.1"/>
</dbReference>
<evidence type="ECO:0000313" key="2">
    <source>
        <dbReference type="Proteomes" id="UP000680750"/>
    </source>
</evidence>
<keyword evidence="2" id="KW-1185">Reference proteome</keyword>
<proteinExistence type="predicted"/>
<dbReference type="AlphaFoldDB" id="A0A810L815"/>
<dbReference type="Proteomes" id="UP000680750">
    <property type="component" value="Chromosome"/>
</dbReference>
<name>A0A810L815_9ACTN</name>
<organism evidence="1 2">
    <name type="scientific">Actinocatenispora sera</name>
    <dbReference type="NCBI Taxonomy" id="390989"/>
    <lineage>
        <taxon>Bacteria</taxon>
        <taxon>Bacillati</taxon>
        <taxon>Actinomycetota</taxon>
        <taxon>Actinomycetes</taxon>
        <taxon>Micromonosporales</taxon>
        <taxon>Micromonosporaceae</taxon>
        <taxon>Actinocatenispora</taxon>
    </lineage>
</organism>
<accession>A0A810L815</accession>
<dbReference type="EMBL" id="AP023354">
    <property type="protein sequence ID" value="BCJ31700.1"/>
    <property type="molecule type" value="Genomic_DNA"/>
</dbReference>
<evidence type="ECO:0000313" key="1">
    <source>
        <dbReference type="EMBL" id="BCJ31700.1"/>
    </source>
</evidence>
<gene>
    <name evidence="1" type="ORF">Asera_58080</name>
</gene>
<reference evidence="1" key="1">
    <citation type="submission" date="2020-08" db="EMBL/GenBank/DDBJ databases">
        <title>Whole genome shotgun sequence of Actinocatenispora sera NBRC 101916.</title>
        <authorList>
            <person name="Komaki H."/>
            <person name="Tamura T."/>
        </authorList>
    </citation>
    <scope>NUCLEOTIDE SEQUENCE</scope>
    <source>
        <strain evidence="1">NBRC 101916</strain>
    </source>
</reference>
<sequence length="85" mass="8949">MSDEAPRVCGRCNRPLVARDRSEYTDRRAVLVGERGLCTCPRDRRTRVTTGRPSTIPVAATMAADSGGAVASRADGFPAGTARAG</sequence>
<dbReference type="OrthoDB" id="10011641at2"/>